<dbReference type="PANTHER" id="PTHR43156">
    <property type="entry name" value="STAGE II SPORULATION PROTEIN E-RELATED"/>
    <property type="match status" value="1"/>
</dbReference>
<organism evidence="4 5">
    <name type="scientific">Streptomyces lannensis</name>
    <dbReference type="NCBI Taxonomy" id="766498"/>
    <lineage>
        <taxon>Bacteria</taxon>
        <taxon>Bacillati</taxon>
        <taxon>Actinomycetota</taxon>
        <taxon>Actinomycetes</taxon>
        <taxon>Kitasatosporales</taxon>
        <taxon>Streptomycetaceae</taxon>
        <taxon>Streptomyces</taxon>
    </lineage>
</organism>
<dbReference type="InterPro" id="IPR013656">
    <property type="entry name" value="PAS_4"/>
</dbReference>
<dbReference type="CDD" id="cd00130">
    <property type="entry name" value="PAS"/>
    <property type="match status" value="2"/>
</dbReference>
<feature type="domain" description="PAS" evidence="3">
    <location>
        <begin position="25"/>
        <end position="60"/>
    </location>
</feature>
<dbReference type="Gene3D" id="3.60.40.10">
    <property type="entry name" value="PPM-type phosphatase domain"/>
    <property type="match status" value="1"/>
</dbReference>
<dbReference type="Gene3D" id="3.30.450.40">
    <property type="match status" value="1"/>
</dbReference>
<evidence type="ECO:0000256" key="1">
    <source>
        <dbReference type="ARBA" id="ARBA00022801"/>
    </source>
</evidence>
<dbReference type="SMART" id="SM00331">
    <property type="entry name" value="PP2C_SIG"/>
    <property type="match status" value="1"/>
</dbReference>
<dbReference type="InterPro" id="IPR001932">
    <property type="entry name" value="PPM-type_phosphatase-like_dom"/>
</dbReference>
<dbReference type="SMART" id="SM00091">
    <property type="entry name" value="PAS"/>
    <property type="match status" value="2"/>
</dbReference>
<accession>A0ABP7KJE8</accession>
<dbReference type="PROSITE" id="PS50112">
    <property type="entry name" value="PAS"/>
    <property type="match status" value="1"/>
</dbReference>
<dbReference type="Proteomes" id="UP001501563">
    <property type="component" value="Unassembled WGS sequence"/>
</dbReference>
<dbReference type="InterPro" id="IPR029016">
    <property type="entry name" value="GAF-like_dom_sf"/>
</dbReference>
<dbReference type="SUPFAM" id="SSF55781">
    <property type="entry name" value="GAF domain-like"/>
    <property type="match status" value="1"/>
</dbReference>
<dbReference type="Pfam" id="PF13581">
    <property type="entry name" value="HATPase_c_2"/>
    <property type="match status" value="1"/>
</dbReference>
<dbReference type="SUPFAM" id="SSF55785">
    <property type="entry name" value="PYP-like sensor domain (PAS domain)"/>
    <property type="match status" value="2"/>
</dbReference>
<feature type="region of interest" description="Disordered" evidence="2">
    <location>
        <begin position="1"/>
        <end position="20"/>
    </location>
</feature>
<dbReference type="RefSeq" id="WP_345551526.1">
    <property type="nucleotide sequence ID" value="NZ_BAAAZA010000015.1"/>
</dbReference>
<dbReference type="Gene3D" id="3.30.450.20">
    <property type="entry name" value="PAS domain"/>
    <property type="match status" value="2"/>
</dbReference>
<gene>
    <name evidence="4" type="ORF">GCM10022207_52570</name>
</gene>
<protein>
    <submittedName>
        <fullName evidence="4">SpoIIE family protein phosphatase</fullName>
    </submittedName>
</protein>
<dbReference type="InterPro" id="IPR003594">
    <property type="entry name" value="HATPase_dom"/>
</dbReference>
<comment type="caution">
    <text evidence="4">The sequence shown here is derived from an EMBL/GenBank/DDBJ whole genome shotgun (WGS) entry which is preliminary data.</text>
</comment>
<dbReference type="Pfam" id="PF08448">
    <property type="entry name" value="PAS_4"/>
    <property type="match status" value="1"/>
</dbReference>
<dbReference type="CDD" id="cd16936">
    <property type="entry name" value="HATPase_RsbW-like"/>
    <property type="match status" value="1"/>
</dbReference>
<dbReference type="Gene3D" id="3.30.565.10">
    <property type="entry name" value="Histidine kinase-like ATPase, C-terminal domain"/>
    <property type="match status" value="1"/>
</dbReference>
<dbReference type="InterPro" id="IPR036457">
    <property type="entry name" value="PPM-type-like_dom_sf"/>
</dbReference>
<dbReference type="PANTHER" id="PTHR43156:SF2">
    <property type="entry name" value="STAGE II SPORULATION PROTEIN E"/>
    <property type="match status" value="1"/>
</dbReference>
<keyword evidence="1" id="KW-0378">Hydrolase</keyword>
<name>A0ABP7KJE8_9ACTN</name>
<keyword evidence="5" id="KW-1185">Reference proteome</keyword>
<dbReference type="NCBIfam" id="TIGR00229">
    <property type="entry name" value="sensory_box"/>
    <property type="match status" value="1"/>
</dbReference>
<evidence type="ECO:0000313" key="5">
    <source>
        <dbReference type="Proteomes" id="UP001501563"/>
    </source>
</evidence>
<sequence length="797" mass="85615">MGASHVTECGGHPEVAHPEDPAAHIVVDDRGTVAGWSSAAQRLLGYPVHAMLGRPVTDLLADAGPPAAPRSADDTFAVRLRHADGAVVSCQVGIRPERAGLAGTRWQVTLACAQEESPTAELDHALLDTLFTASPVGLYLLDPQLRIIRFNPAAEGMENTSMAEAVGRRPTEVWPDFAVEMVERIMGQVRDTRQSAIAVEKRMYPPGDPDHEHVYSASVFPLEDSHGRLLGIADATIDVTARHLAKERLNVLALAGTRIGATLDVLDTARGLAEVSVPGLADGMAVEVLESVLAGEDLVPGPVQPDTVLRRAIVRIRDEEDPATVGDPEGRVSAAEALADFQPRILDPLSAVGRRAMAGLPTHRDMPHSLMVVPLVAQDRALGLATFCRWGARRPFEQDDLTLAAELAQRTAACLDNGRRYLRERNSVAALQHAVRPDGVLPEHTMDAAHAYVQAGSGGDWVDAVPLSGARVALVAGRAPGQGLQTAAAAGRLRAAVHTLSDMDLQPDELLARLDDLARRLSKEDRHNAPPPVPDSEAREAGATCLYLIYDPVSLRCSMASAGHPWPVIVHPDGTTVSLDHPIGAPLCCSDGPFEKIDLDLPEHSMLALYSPGLFQEQSEALAREHIADLLTGYTGSVRQACSMLTQALVPPHPREDAVVKVARTHSLSPARVVSWDLPSDPSVVSIARSLVTEQLTSWDMSETTFTTELIASELVTNAIRYAKPPVRLRLIRGHVLTCEVSDGSSTSPRLRHARTTDEGGRGLLLAARLSERWGTRYTDDGKTVWVEQSIPELATV</sequence>
<evidence type="ECO:0000259" key="3">
    <source>
        <dbReference type="PROSITE" id="PS50112"/>
    </source>
</evidence>
<reference evidence="5" key="1">
    <citation type="journal article" date="2019" name="Int. J. Syst. Evol. Microbiol.">
        <title>The Global Catalogue of Microorganisms (GCM) 10K type strain sequencing project: providing services to taxonomists for standard genome sequencing and annotation.</title>
        <authorList>
            <consortium name="The Broad Institute Genomics Platform"/>
            <consortium name="The Broad Institute Genome Sequencing Center for Infectious Disease"/>
            <person name="Wu L."/>
            <person name="Ma J."/>
        </authorList>
    </citation>
    <scope>NUCLEOTIDE SEQUENCE [LARGE SCALE GENOMIC DNA]</scope>
    <source>
        <strain evidence="5">JCM 16578</strain>
    </source>
</reference>
<dbReference type="Pfam" id="PF00989">
    <property type="entry name" value="PAS"/>
    <property type="match status" value="1"/>
</dbReference>
<dbReference type="SUPFAM" id="SSF55874">
    <property type="entry name" value="ATPase domain of HSP90 chaperone/DNA topoisomerase II/histidine kinase"/>
    <property type="match status" value="1"/>
</dbReference>
<proteinExistence type="predicted"/>
<dbReference type="InterPro" id="IPR013767">
    <property type="entry name" value="PAS_fold"/>
</dbReference>
<dbReference type="Pfam" id="PF07228">
    <property type="entry name" value="SpoIIE"/>
    <property type="match status" value="1"/>
</dbReference>
<evidence type="ECO:0000313" key="4">
    <source>
        <dbReference type="EMBL" id="GAA3879400.1"/>
    </source>
</evidence>
<dbReference type="InterPro" id="IPR035965">
    <property type="entry name" value="PAS-like_dom_sf"/>
</dbReference>
<dbReference type="InterPro" id="IPR052016">
    <property type="entry name" value="Bact_Sigma-Reg"/>
</dbReference>
<dbReference type="Pfam" id="PF01590">
    <property type="entry name" value="GAF"/>
    <property type="match status" value="1"/>
</dbReference>
<dbReference type="InterPro" id="IPR036890">
    <property type="entry name" value="HATPase_C_sf"/>
</dbReference>
<evidence type="ECO:0000256" key="2">
    <source>
        <dbReference type="SAM" id="MobiDB-lite"/>
    </source>
</evidence>
<dbReference type="InterPro" id="IPR003018">
    <property type="entry name" value="GAF"/>
</dbReference>
<dbReference type="EMBL" id="BAAAZA010000015">
    <property type="protein sequence ID" value="GAA3879400.1"/>
    <property type="molecule type" value="Genomic_DNA"/>
</dbReference>
<dbReference type="InterPro" id="IPR000014">
    <property type="entry name" value="PAS"/>
</dbReference>